<sequence>MAHQMNSHESTAAVRSWHFVMHAQEPFTPEQSDIMDGLDSFADGCLGPEEGPAYSKFVCYFPAPSLQDAMVQALERVAEVPGVLIRSVELTPYSFAHNGMATPAVLHVRP</sequence>
<dbReference type="Proteomes" id="UP000630936">
    <property type="component" value="Unassembled WGS sequence"/>
</dbReference>
<evidence type="ECO:0000313" key="2">
    <source>
        <dbReference type="Proteomes" id="UP000630936"/>
    </source>
</evidence>
<comment type="caution">
    <text evidence="1">The sequence shown here is derived from an EMBL/GenBank/DDBJ whole genome shotgun (WGS) entry which is preliminary data.</text>
</comment>
<dbReference type="AlphaFoldDB" id="A0A918V0G6"/>
<reference evidence="1" key="2">
    <citation type="submission" date="2020-09" db="EMBL/GenBank/DDBJ databases">
        <authorList>
            <person name="Sun Q."/>
            <person name="Ohkuma M."/>
        </authorList>
    </citation>
    <scope>NUCLEOTIDE SEQUENCE</scope>
    <source>
        <strain evidence="1">JCM 4988</strain>
    </source>
</reference>
<reference evidence="1" key="1">
    <citation type="journal article" date="2014" name="Int. J. Syst. Evol. Microbiol.">
        <title>Complete genome sequence of Corynebacterium casei LMG S-19264T (=DSM 44701T), isolated from a smear-ripened cheese.</title>
        <authorList>
            <consortium name="US DOE Joint Genome Institute (JGI-PGF)"/>
            <person name="Walter F."/>
            <person name="Albersmeier A."/>
            <person name="Kalinowski J."/>
            <person name="Ruckert C."/>
        </authorList>
    </citation>
    <scope>NUCLEOTIDE SEQUENCE</scope>
    <source>
        <strain evidence="1">JCM 4988</strain>
    </source>
</reference>
<dbReference type="EMBL" id="BMWG01000022">
    <property type="protein sequence ID" value="GGZ52820.1"/>
    <property type="molecule type" value="Genomic_DNA"/>
</dbReference>
<accession>A0A918V0G6</accession>
<gene>
    <name evidence="1" type="ORF">GCM10010387_53710</name>
</gene>
<name>A0A918V0G6_9ACTN</name>
<keyword evidence="2" id="KW-1185">Reference proteome</keyword>
<proteinExistence type="predicted"/>
<protein>
    <submittedName>
        <fullName evidence="1">Uncharacterized protein</fullName>
    </submittedName>
</protein>
<organism evidence="1 2">
    <name type="scientific">Streptomyces inusitatus</name>
    <dbReference type="NCBI Taxonomy" id="68221"/>
    <lineage>
        <taxon>Bacteria</taxon>
        <taxon>Bacillati</taxon>
        <taxon>Actinomycetota</taxon>
        <taxon>Actinomycetes</taxon>
        <taxon>Kitasatosporales</taxon>
        <taxon>Streptomycetaceae</taxon>
        <taxon>Streptomyces</taxon>
    </lineage>
</organism>
<evidence type="ECO:0000313" key="1">
    <source>
        <dbReference type="EMBL" id="GGZ52820.1"/>
    </source>
</evidence>